<keyword evidence="3" id="KW-1185">Reference proteome</keyword>
<reference evidence="2" key="1">
    <citation type="submission" date="2023-06" db="EMBL/GenBank/DDBJ databases">
        <title>Genomic analysis of the entomopathogenic nematode Steinernema hermaphroditum.</title>
        <authorList>
            <person name="Schwarz E.M."/>
            <person name="Heppert J.K."/>
            <person name="Baniya A."/>
            <person name="Schwartz H.T."/>
            <person name="Tan C.-H."/>
            <person name="Antoshechkin I."/>
            <person name="Sternberg P.W."/>
            <person name="Goodrich-Blair H."/>
            <person name="Dillman A.R."/>
        </authorList>
    </citation>
    <scope>NUCLEOTIDE SEQUENCE</scope>
    <source>
        <strain evidence="2">PS9179</strain>
        <tissue evidence="2">Whole animal</tissue>
    </source>
</reference>
<evidence type="ECO:0000256" key="1">
    <source>
        <dbReference type="SAM" id="MobiDB-lite"/>
    </source>
</evidence>
<sequence>MQHAPTIRIPLHTNVCGELKAAGIREIRDDGSTSITIENARRSSENIIRSYYTSASNDSDEEGTEKGGGSDEDGNHEETAEDGNDGSSGSMDDSDDVMFDDLVQSYGWSKAEANGFKKLIESLEDDANAEEVLKHN</sequence>
<accession>A0AA39I2A6</accession>
<evidence type="ECO:0000313" key="3">
    <source>
        <dbReference type="Proteomes" id="UP001175271"/>
    </source>
</evidence>
<gene>
    <name evidence="2" type="ORF">QR680_011802</name>
</gene>
<name>A0AA39I2A6_9BILA</name>
<comment type="caution">
    <text evidence="2">The sequence shown here is derived from an EMBL/GenBank/DDBJ whole genome shotgun (WGS) entry which is preliminary data.</text>
</comment>
<organism evidence="2 3">
    <name type="scientific">Steinernema hermaphroditum</name>
    <dbReference type="NCBI Taxonomy" id="289476"/>
    <lineage>
        <taxon>Eukaryota</taxon>
        <taxon>Metazoa</taxon>
        <taxon>Ecdysozoa</taxon>
        <taxon>Nematoda</taxon>
        <taxon>Chromadorea</taxon>
        <taxon>Rhabditida</taxon>
        <taxon>Tylenchina</taxon>
        <taxon>Panagrolaimomorpha</taxon>
        <taxon>Strongyloidoidea</taxon>
        <taxon>Steinernematidae</taxon>
        <taxon>Steinernema</taxon>
    </lineage>
</organism>
<protein>
    <submittedName>
        <fullName evidence="2">Uncharacterized protein</fullName>
    </submittedName>
</protein>
<proteinExistence type="predicted"/>
<dbReference type="AlphaFoldDB" id="A0AA39I2A6"/>
<dbReference type="EMBL" id="JAUCMV010000002">
    <property type="protein sequence ID" value="KAK0415167.1"/>
    <property type="molecule type" value="Genomic_DNA"/>
</dbReference>
<feature type="compositionally biased region" description="Acidic residues" evidence="1">
    <location>
        <begin position="70"/>
        <end position="84"/>
    </location>
</feature>
<feature type="region of interest" description="Disordered" evidence="1">
    <location>
        <begin position="51"/>
        <end position="98"/>
    </location>
</feature>
<evidence type="ECO:0000313" key="2">
    <source>
        <dbReference type="EMBL" id="KAK0415167.1"/>
    </source>
</evidence>
<dbReference type="Proteomes" id="UP001175271">
    <property type="component" value="Unassembled WGS sequence"/>
</dbReference>